<dbReference type="CDD" id="cd20379">
    <property type="entry name" value="Tudor_dTUD-like"/>
    <property type="match status" value="1"/>
</dbReference>
<dbReference type="Gene3D" id="2.30.30.140">
    <property type="match status" value="1"/>
</dbReference>
<accession>A0A0N5ABK9</accession>
<feature type="domain" description="Tudor" evidence="1">
    <location>
        <begin position="230"/>
        <end position="292"/>
    </location>
</feature>
<dbReference type="AlphaFoldDB" id="A0A0N5ABK9"/>
<evidence type="ECO:0000313" key="2">
    <source>
        <dbReference type="Proteomes" id="UP000046393"/>
    </source>
</evidence>
<dbReference type="Proteomes" id="UP000046393">
    <property type="component" value="Unplaced"/>
</dbReference>
<name>A0A0N5ABK9_9BILA</name>
<evidence type="ECO:0000313" key="3">
    <source>
        <dbReference type="WBParaSite" id="SMUV_0000153501-mRNA-1"/>
    </source>
</evidence>
<reference evidence="3" key="1">
    <citation type="submission" date="2017-02" db="UniProtKB">
        <authorList>
            <consortium name="WormBaseParasite"/>
        </authorList>
    </citation>
    <scope>IDENTIFICATION</scope>
</reference>
<dbReference type="WBParaSite" id="SMUV_0000153501-mRNA-1">
    <property type="protein sequence ID" value="SMUV_0000153501-mRNA-1"/>
    <property type="gene ID" value="SMUV_0000153501"/>
</dbReference>
<keyword evidence="2" id="KW-1185">Reference proteome</keyword>
<dbReference type="SMART" id="SM00333">
    <property type="entry name" value="TUDOR"/>
    <property type="match status" value="1"/>
</dbReference>
<protein>
    <submittedName>
        <fullName evidence="3">Tudor domain-containing protein</fullName>
    </submittedName>
</protein>
<proteinExistence type="predicted"/>
<dbReference type="Pfam" id="PF00567">
    <property type="entry name" value="TUDOR"/>
    <property type="match status" value="1"/>
</dbReference>
<sequence length="594" mass="67535">MVNVDMDQSTNELTKVPLTIFDQDPDGTLDVSEEMEEIRELFYDLIKSKFPTGVTVEHLEKVYKENYEQNKSGPTLPFNWLEHIRVADEFEVVNRGPIVMVYTRQRNAPSIQIDSENSLKITKGTVLSERKVLRIRLTDKELAQQVHSLTVLILQCMESFYYIEYSFHMKTIPELEPLKCPSIQPVVIVHCDDAISIVVVHLASKRSIFLELQKSLHSFYEEKNLGEYVLEPVVGGIYAVKNNDQLWYRVVHSVHFLFQALKNDMACCLLVDFGKEIMVPKTNLRRMRADFVFPRKYPILAIETHVGNDEDFKMCTETLRPIPDAADIVQLRFVAFNGVNRLYSAQWIGLQKNSGGTPLCNKSLITNTGSVNAQKLQSPAEKVVLLPMDLTEMSKTKFTSHILSVLDAENISFRQCTLDPIPDYISSAVQRDSLSQLLPPSDEDLVEGNFFTVYMNSKWERVLLLGRSHIDDTCYRIYAVDLGIFSVAKKHLFRYILLPKSLHKIMMAKCKVSKVFHVDGIKPVDGSEVWSRDCQKILSDVLFGAKNVEIDPVSGWSAYKDSSVPSVPFTSARIFADGVNIAEMLVERGLAVFV</sequence>
<evidence type="ECO:0000259" key="1">
    <source>
        <dbReference type="SMART" id="SM00333"/>
    </source>
</evidence>
<organism evidence="2 3">
    <name type="scientific">Syphacia muris</name>
    <dbReference type="NCBI Taxonomy" id="451379"/>
    <lineage>
        <taxon>Eukaryota</taxon>
        <taxon>Metazoa</taxon>
        <taxon>Ecdysozoa</taxon>
        <taxon>Nematoda</taxon>
        <taxon>Chromadorea</taxon>
        <taxon>Rhabditida</taxon>
        <taxon>Spirurina</taxon>
        <taxon>Oxyuridomorpha</taxon>
        <taxon>Oxyuroidea</taxon>
        <taxon>Oxyuridae</taxon>
        <taxon>Syphacia</taxon>
    </lineage>
</organism>
<dbReference type="SUPFAM" id="SSF63748">
    <property type="entry name" value="Tudor/PWWP/MBT"/>
    <property type="match status" value="1"/>
</dbReference>
<dbReference type="InterPro" id="IPR002999">
    <property type="entry name" value="Tudor"/>
</dbReference>